<dbReference type="PANTHER" id="PTHR47331:SF1">
    <property type="entry name" value="GAG-LIKE PROTEIN"/>
    <property type="match status" value="1"/>
</dbReference>
<dbReference type="SUPFAM" id="SSF56672">
    <property type="entry name" value="DNA/RNA polymerases"/>
    <property type="match status" value="1"/>
</dbReference>
<dbReference type="Pfam" id="PF05380">
    <property type="entry name" value="Peptidase_A17"/>
    <property type="match status" value="1"/>
</dbReference>
<protein>
    <submittedName>
        <fullName evidence="2">Uncharacterized protein</fullName>
    </submittedName>
</protein>
<evidence type="ECO:0000256" key="1">
    <source>
        <dbReference type="SAM" id="MobiDB-lite"/>
    </source>
</evidence>
<comment type="caution">
    <text evidence="2">The sequence shown here is derived from an EMBL/GenBank/DDBJ whole genome shotgun (WGS) entry which is preliminary data.</text>
</comment>
<dbReference type="InterPro" id="IPR008042">
    <property type="entry name" value="Retrotrans_Pao"/>
</dbReference>
<proteinExistence type="predicted"/>
<dbReference type="Pfam" id="PF03564">
    <property type="entry name" value="DUF1759"/>
    <property type="match status" value="1"/>
</dbReference>
<feature type="compositionally biased region" description="Polar residues" evidence="1">
    <location>
        <begin position="458"/>
        <end position="468"/>
    </location>
</feature>
<dbReference type="STRING" id="144512.A0A0V0TFS9"/>
<reference evidence="2 3" key="1">
    <citation type="submission" date="2015-01" db="EMBL/GenBank/DDBJ databases">
        <title>Evolution of Trichinella species and genotypes.</title>
        <authorList>
            <person name="Korhonen P.K."/>
            <person name="Edoardo P."/>
            <person name="Giuseppe L.R."/>
            <person name="Gasser R.B."/>
        </authorList>
    </citation>
    <scope>NUCLEOTIDE SEQUENCE [LARGE SCALE GENOMIC DNA]</scope>
    <source>
        <strain evidence="2">ISS417</strain>
    </source>
</reference>
<dbReference type="InterPro" id="IPR005312">
    <property type="entry name" value="DUF1759"/>
</dbReference>
<dbReference type="InterPro" id="IPR043502">
    <property type="entry name" value="DNA/RNA_pol_sf"/>
</dbReference>
<dbReference type="EMBL" id="JYDJ01000290">
    <property type="protein sequence ID" value="KRX37880.1"/>
    <property type="molecule type" value="Genomic_DNA"/>
</dbReference>
<dbReference type="AlphaFoldDB" id="A0A0V0TFS9"/>
<evidence type="ECO:0000313" key="3">
    <source>
        <dbReference type="Proteomes" id="UP000055048"/>
    </source>
</evidence>
<sequence>MALRQSNNKQTDDDDISKNASLATCQLSRTHVKTTTVLRLRSSCPILHTVHVRYTSDLRIVDNVASAAKTRCKKLAANKARLNRLPTELEELSIDAVDDNVLDGQIELTPALYIGLESAPRDELVSRSWCRIRVRSTGWHRSRTSDLWIVDTMASAMKTRSKKLVALNDRLNRLLAELDDLCIGSADAFEVEEQVSLMEETFRAADALQTEVELDLEGEERQAAIDDWAACHQRYRVGKSRARARMVEARGECPIDGDNVSAGRPAVRTGNGRLPEVTLPNFEEKVLEFPSFWALFEANIHKRGDLDNATKFTYLLSSTEGTARSAIEGIPLTPENYTQAVDILKARFGRPRMVIREHVAALWRAPACREMTARGIQSLVDEVTKHLRCLTAGRLPVSEALMPMLQDKFPPALIRAWDTNIGPDAAEDEDNLQKFLEFAQWQASLLAKSKREDPKSSAAKSEQWTPSKKPSRPEWKYGERIRSTAAALAVVAAQSCPFCSGEHKAEECEKRICPGGGTAEGWAQPAPEASPLRRTWYLPHHAVYQGVGDERKCRVVFDGASQHNGITLNSQLEAGPNLQIDLLRAIISFRRLCVGLQTDIEKMYLQIRVRADDRDACRFLWWDDEQKIHKYRLTRVCFGLTCSPFLAMGTVRSHAKQHYESAPRAAEEVQNNMYMDDLATSCDSVAEPGALWTSWRPCSPLLHKWASNEPDALRDLPVEKTTVGAGGRPWKTLEIYWERNEDYLTFVTPERRRSEGGDTKRQLLSTASGIFDPIGCLAPFLVRAKIIFQSLWERGLDWDEPLPEGVERPWFAWKRELGDLPHIRLPRALVPIPLDQVKRIELHAFCDASGRAYGTVVYLRVETSSGSVRVSLAAANTRVAPVKRLSLQRLELMGALIAARLIRYVQGALRLDIRSLSCWSDSEVTLWWIRSAASQWKPTTDLLETLPGEEQPGRRTEPRSIFEGNNCWWQGPRWFAEPTETWPQKRGPSKRNSLAPPDEDRSLQMALWVSVVTHAMDDVLDPGRYGDIEKLFQILKFRSFRFRMSQIQHHILTRLHTCLSHQIR</sequence>
<dbReference type="Proteomes" id="UP000055048">
    <property type="component" value="Unassembled WGS sequence"/>
</dbReference>
<name>A0A0V0TFS9_9BILA</name>
<feature type="non-terminal residue" evidence="2">
    <location>
        <position position="1064"/>
    </location>
</feature>
<keyword evidence="3" id="KW-1185">Reference proteome</keyword>
<feature type="region of interest" description="Disordered" evidence="1">
    <location>
        <begin position="979"/>
        <end position="998"/>
    </location>
</feature>
<evidence type="ECO:0000313" key="2">
    <source>
        <dbReference type="EMBL" id="KRX37880.1"/>
    </source>
</evidence>
<organism evidence="2 3">
    <name type="scientific">Trichinella murrelli</name>
    <dbReference type="NCBI Taxonomy" id="144512"/>
    <lineage>
        <taxon>Eukaryota</taxon>
        <taxon>Metazoa</taxon>
        <taxon>Ecdysozoa</taxon>
        <taxon>Nematoda</taxon>
        <taxon>Enoplea</taxon>
        <taxon>Dorylaimia</taxon>
        <taxon>Trichinellida</taxon>
        <taxon>Trichinellidae</taxon>
        <taxon>Trichinella</taxon>
    </lineage>
</organism>
<accession>A0A0V0TFS9</accession>
<feature type="region of interest" description="Disordered" evidence="1">
    <location>
        <begin position="449"/>
        <end position="476"/>
    </location>
</feature>
<gene>
    <name evidence="2" type="ORF">T05_2497</name>
</gene>
<dbReference type="PANTHER" id="PTHR47331">
    <property type="entry name" value="PHD-TYPE DOMAIN-CONTAINING PROTEIN"/>
    <property type="match status" value="1"/>
</dbReference>